<reference evidence="1 2" key="1">
    <citation type="submission" date="2024-02" db="EMBL/GenBank/DDBJ databases">
        <authorList>
            <person name="Vignale AGUSTIN F."/>
            <person name="Sosa J E."/>
            <person name="Modenutti C."/>
        </authorList>
    </citation>
    <scope>NUCLEOTIDE SEQUENCE [LARGE SCALE GENOMIC DNA]</scope>
</reference>
<accession>A0ABC8T0W9</accession>
<organism evidence="1 2">
    <name type="scientific">Ilex paraguariensis</name>
    <name type="common">yerba mate</name>
    <dbReference type="NCBI Taxonomy" id="185542"/>
    <lineage>
        <taxon>Eukaryota</taxon>
        <taxon>Viridiplantae</taxon>
        <taxon>Streptophyta</taxon>
        <taxon>Embryophyta</taxon>
        <taxon>Tracheophyta</taxon>
        <taxon>Spermatophyta</taxon>
        <taxon>Magnoliopsida</taxon>
        <taxon>eudicotyledons</taxon>
        <taxon>Gunneridae</taxon>
        <taxon>Pentapetalae</taxon>
        <taxon>asterids</taxon>
        <taxon>campanulids</taxon>
        <taxon>Aquifoliales</taxon>
        <taxon>Aquifoliaceae</taxon>
        <taxon>Ilex</taxon>
    </lineage>
</organism>
<proteinExistence type="predicted"/>
<keyword evidence="2" id="KW-1185">Reference proteome</keyword>
<dbReference type="PANTHER" id="PTHR33148:SF33">
    <property type="entry name" value="DUF4228 DOMAIN PROTEIN"/>
    <property type="match status" value="1"/>
</dbReference>
<dbReference type="Proteomes" id="UP001642360">
    <property type="component" value="Unassembled WGS sequence"/>
</dbReference>
<evidence type="ECO:0000313" key="2">
    <source>
        <dbReference type="Proteomes" id="UP001642360"/>
    </source>
</evidence>
<dbReference type="EMBL" id="CAUOFW020003948">
    <property type="protein sequence ID" value="CAK9163086.1"/>
    <property type="molecule type" value="Genomic_DNA"/>
</dbReference>
<dbReference type="InterPro" id="IPR025322">
    <property type="entry name" value="PADRE_dom"/>
</dbReference>
<protein>
    <submittedName>
        <fullName evidence="1">Uncharacterized protein</fullName>
    </submittedName>
</protein>
<name>A0ABC8T0W9_9AQUA</name>
<dbReference type="AlphaFoldDB" id="A0ABC8T0W9"/>
<dbReference type="Pfam" id="PF14009">
    <property type="entry name" value="PADRE"/>
    <property type="match status" value="1"/>
</dbReference>
<comment type="caution">
    <text evidence="1">The sequence shown here is derived from an EMBL/GenBank/DDBJ whole genome shotgun (WGS) entry which is preliminary data.</text>
</comment>
<evidence type="ECO:0000313" key="1">
    <source>
        <dbReference type="EMBL" id="CAK9163086.1"/>
    </source>
</evidence>
<sequence length="205" mass="22586">MGNCSVKGVAVAQCPKTVRIMTDSGGILQLEGPKLVGEVLNDFPGYRIFRQGRMSSPLFAHEQLFSGQVYYLLPIVKEKLTLATEDSRELSVEDMNESAPVRMSSSVALDLVTNVVAKGSAIEVLPPPRKGVWSVKLVINTEQLEEILAEQVNIEALIEQMRMAASSASGTPKRMRSFWGVSNWKPILTNIFLKVPSDCQNKVIH</sequence>
<gene>
    <name evidence="1" type="ORF">ILEXP_LOCUS32053</name>
</gene>
<dbReference type="PANTHER" id="PTHR33148">
    <property type="entry name" value="PLASTID MOVEMENT IMPAIRED PROTEIN-RELATED"/>
    <property type="match status" value="1"/>
</dbReference>